<organism evidence="14 15">
    <name type="scientific">Oryzias latipes</name>
    <name type="common">Japanese rice fish</name>
    <name type="synonym">Japanese killifish</name>
    <dbReference type="NCBI Taxonomy" id="8090"/>
    <lineage>
        <taxon>Eukaryota</taxon>
        <taxon>Metazoa</taxon>
        <taxon>Chordata</taxon>
        <taxon>Craniata</taxon>
        <taxon>Vertebrata</taxon>
        <taxon>Euteleostomi</taxon>
        <taxon>Actinopterygii</taxon>
        <taxon>Neopterygii</taxon>
        <taxon>Teleostei</taxon>
        <taxon>Neoteleostei</taxon>
        <taxon>Acanthomorphata</taxon>
        <taxon>Ovalentaria</taxon>
        <taxon>Atherinomorphae</taxon>
        <taxon>Beloniformes</taxon>
        <taxon>Adrianichthyidae</taxon>
        <taxon>Oryziinae</taxon>
        <taxon>Oryzias</taxon>
    </lineage>
</organism>
<dbReference type="GO" id="GO:0005634">
    <property type="term" value="C:nucleus"/>
    <property type="evidence" value="ECO:0007669"/>
    <property type="project" value="UniProtKB-SubCell"/>
</dbReference>
<evidence type="ECO:0000256" key="1">
    <source>
        <dbReference type="ARBA" id="ARBA00004123"/>
    </source>
</evidence>
<reference evidence="14 15" key="2">
    <citation type="submission" date="2017-04" db="EMBL/GenBank/DDBJ databases">
        <title>CpG methylation of centromeres and impact of large insertions on vertebrate speciation.</title>
        <authorList>
            <person name="Ichikawa K."/>
            <person name="Yoshimura J."/>
            <person name="Morishita S."/>
        </authorList>
    </citation>
    <scope>NUCLEOTIDE SEQUENCE</scope>
    <source>
        <strain evidence="14 15">HNI</strain>
    </source>
</reference>
<proteinExistence type="inferred from homology"/>
<reference evidence="14" key="3">
    <citation type="submission" date="2025-08" db="UniProtKB">
        <authorList>
            <consortium name="Ensembl"/>
        </authorList>
    </citation>
    <scope>IDENTIFICATION</scope>
    <source>
        <strain evidence="14">HNI</strain>
    </source>
</reference>
<evidence type="ECO:0000259" key="13">
    <source>
        <dbReference type="PROSITE" id="PS50157"/>
    </source>
</evidence>
<evidence type="ECO:0000256" key="3">
    <source>
        <dbReference type="ARBA" id="ARBA00022723"/>
    </source>
</evidence>
<dbReference type="PROSITE" id="PS00028">
    <property type="entry name" value="ZINC_FINGER_C2H2_1"/>
    <property type="match status" value="1"/>
</dbReference>
<evidence type="ECO:0000256" key="2">
    <source>
        <dbReference type="ARBA" id="ARBA00006991"/>
    </source>
</evidence>
<sequence length="91" mass="10462">PHALKSSVEHHLTQHKRHKRVHTGEKPFSCEECGKNFTEKSSLTKHKRVHTGEKPFSCEECGKSFTEKSSLTKQSFEVHMSIHSGEKPFFL</sequence>
<evidence type="ECO:0000313" key="15">
    <source>
        <dbReference type="Proteomes" id="UP000265180"/>
    </source>
</evidence>
<evidence type="ECO:0000256" key="7">
    <source>
        <dbReference type="ARBA" id="ARBA00023015"/>
    </source>
</evidence>
<comment type="subcellular location">
    <subcellularLocation>
        <location evidence="1">Nucleus</location>
    </subcellularLocation>
</comment>
<dbReference type="InterPro" id="IPR036236">
    <property type="entry name" value="Znf_C2H2_sf"/>
</dbReference>
<accession>A0A3P9KG96</accession>
<dbReference type="GO" id="GO:0042802">
    <property type="term" value="F:identical protein binding"/>
    <property type="evidence" value="ECO:0007669"/>
    <property type="project" value="UniProtKB-ARBA"/>
</dbReference>
<dbReference type="Ensembl" id="ENSORLT00020003075.1">
    <property type="protein sequence ID" value="ENSORLP00020007329.1"/>
    <property type="gene ID" value="ENSORLG00020008494.1"/>
</dbReference>
<evidence type="ECO:0000256" key="12">
    <source>
        <dbReference type="SAM" id="MobiDB-lite"/>
    </source>
</evidence>
<dbReference type="PANTHER" id="PTHR23235:SF142">
    <property type="entry name" value="ZINC FINGER PROTEIN 384"/>
    <property type="match status" value="1"/>
</dbReference>
<evidence type="ECO:0000256" key="8">
    <source>
        <dbReference type="ARBA" id="ARBA00023125"/>
    </source>
</evidence>
<dbReference type="PROSITE" id="PS50157">
    <property type="entry name" value="ZINC_FINGER_C2H2_2"/>
    <property type="match status" value="2"/>
</dbReference>
<evidence type="ECO:0000256" key="11">
    <source>
        <dbReference type="PROSITE-ProRule" id="PRU00042"/>
    </source>
</evidence>
<feature type="domain" description="C2H2-type" evidence="13">
    <location>
        <begin position="28"/>
        <end position="55"/>
    </location>
</feature>
<keyword evidence="8" id="KW-0238">DNA-binding</keyword>
<evidence type="ECO:0000256" key="10">
    <source>
        <dbReference type="ARBA" id="ARBA00023242"/>
    </source>
</evidence>
<keyword evidence="5 11" id="KW-0863">Zinc-finger</keyword>
<dbReference type="AlphaFoldDB" id="A0A3P9KG96"/>
<dbReference type="GO" id="GO:0003677">
    <property type="term" value="F:DNA binding"/>
    <property type="evidence" value="ECO:0007669"/>
    <property type="project" value="UniProtKB-KW"/>
</dbReference>
<dbReference type="Pfam" id="PF00096">
    <property type="entry name" value="zf-C2H2"/>
    <property type="match status" value="2"/>
</dbReference>
<protein>
    <recommendedName>
        <fullName evidence="13">C2H2-type domain-containing protein</fullName>
    </recommendedName>
</protein>
<dbReference type="FunFam" id="3.30.160.60:FF:000508">
    <property type="entry name" value="Myeloid zinc finger 1"/>
    <property type="match status" value="1"/>
</dbReference>
<reference evidence="14" key="4">
    <citation type="submission" date="2025-09" db="UniProtKB">
        <authorList>
            <consortium name="Ensembl"/>
        </authorList>
    </citation>
    <scope>IDENTIFICATION</scope>
    <source>
        <strain evidence="14">HNI</strain>
    </source>
</reference>
<evidence type="ECO:0000256" key="4">
    <source>
        <dbReference type="ARBA" id="ARBA00022737"/>
    </source>
</evidence>
<evidence type="ECO:0000313" key="14">
    <source>
        <dbReference type="Ensembl" id="ENSORLP00020007329.1"/>
    </source>
</evidence>
<keyword evidence="6" id="KW-0862">Zinc</keyword>
<comment type="similarity">
    <text evidence="2">Belongs to the krueppel C2H2-type zinc-finger protein family.</text>
</comment>
<feature type="region of interest" description="Disordered" evidence="12">
    <location>
        <begin position="1"/>
        <end position="26"/>
    </location>
</feature>
<dbReference type="FunFam" id="3.30.160.60:FF:002343">
    <property type="entry name" value="Zinc finger protein 33A"/>
    <property type="match status" value="1"/>
</dbReference>
<keyword evidence="3" id="KW-0479">Metal-binding</keyword>
<evidence type="ECO:0000256" key="9">
    <source>
        <dbReference type="ARBA" id="ARBA00023163"/>
    </source>
</evidence>
<dbReference type="Gene3D" id="3.30.160.60">
    <property type="entry name" value="Classic Zinc Finger"/>
    <property type="match status" value="2"/>
</dbReference>
<name>A0A3P9KG96_ORYLA</name>
<dbReference type="Proteomes" id="UP000265180">
    <property type="component" value="Chromosome 4"/>
</dbReference>
<evidence type="ECO:0000256" key="5">
    <source>
        <dbReference type="ARBA" id="ARBA00022771"/>
    </source>
</evidence>
<keyword evidence="7" id="KW-0805">Transcription regulation</keyword>
<dbReference type="PANTHER" id="PTHR23235">
    <property type="entry name" value="KRUEPPEL-LIKE TRANSCRIPTION FACTOR"/>
    <property type="match status" value="1"/>
</dbReference>
<evidence type="ECO:0000256" key="6">
    <source>
        <dbReference type="ARBA" id="ARBA00022833"/>
    </source>
</evidence>
<dbReference type="InterPro" id="IPR013087">
    <property type="entry name" value="Znf_C2H2_type"/>
</dbReference>
<feature type="domain" description="C2H2-type" evidence="13">
    <location>
        <begin position="56"/>
        <end position="88"/>
    </location>
</feature>
<keyword evidence="4" id="KW-0677">Repeat</keyword>
<dbReference type="GO" id="GO:0008270">
    <property type="term" value="F:zinc ion binding"/>
    <property type="evidence" value="ECO:0007669"/>
    <property type="project" value="UniProtKB-KW"/>
</dbReference>
<reference key="1">
    <citation type="journal article" date="2007" name="Nature">
        <title>The medaka draft genome and insights into vertebrate genome evolution.</title>
        <authorList>
            <person name="Kasahara M."/>
            <person name="Naruse K."/>
            <person name="Sasaki S."/>
            <person name="Nakatani Y."/>
            <person name="Qu W."/>
            <person name="Ahsan B."/>
            <person name="Yamada T."/>
            <person name="Nagayasu Y."/>
            <person name="Doi K."/>
            <person name="Kasai Y."/>
            <person name="Jindo T."/>
            <person name="Kobayashi D."/>
            <person name="Shimada A."/>
            <person name="Toyoda A."/>
            <person name="Kuroki Y."/>
            <person name="Fujiyama A."/>
            <person name="Sasaki T."/>
            <person name="Shimizu A."/>
            <person name="Asakawa S."/>
            <person name="Shimizu N."/>
            <person name="Hashimoto S."/>
            <person name="Yang J."/>
            <person name="Lee Y."/>
            <person name="Matsushima K."/>
            <person name="Sugano S."/>
            <person name="Sakaizumi M."/>
            <person name="Narita T."/>
            <person name="Ohishi K."/>
            <person name="Haga S."/>
            <person name="Ohta F."/>
            <person name="Nomoto H."/>
            <person name="Nogata K."/>
            <person name="Morishita T."/>
            <person name="Endo T."/>
            <person name="Shin-I T."/>
            <person name="Takeda H."/>
            <person name="Morishita S."/>
            <person name="Kohara Y."/>
        </authorList>
    </citation>
    <scope>NUCLEOTIDE SEQUENCE [LARGE SCALE GENOMIC DNA]</scope>
    <source>
        <strain>Hd-rR</strain>
    </source>
</reference>
<keyword evidence="9" id="KW-0804">Transcription</keyword>
<dbReference type="SUPFAM" id="SSF57667">
    <property type="entry name" value="beta-beta-alpha zinc fingers"/>
    <property type="match status" value="1"/>
</dbReference>
<dbReference type="SMART" id="SM00355">
    <property type="entry name" value="ZnF_C2H2"/>
    <property type="match status" value="2"/>
</dbReference>
<keyword evidence="10" id="KW-0539">Nucleus</keyword>